<comment type="subunit">
    <text evidence="5">RNAP is composed of a core of 2 alpha, a beta and a beta' subunit. The core is associated with a delta subunit, and at least one of epsilon or omega. When a sigma factor is associated with the core the holoenzyme is formed, which can initiate transcription.</text>
</comment>
<evidence type="ECO:0000256" key="3">
    <source>
        <dbReference type="ARBA" id="ARBA00022695"/>
    </source>
</evidence>
<protein>
    <recommendedName>
        <fullName evidence="5">DNA-directed RNA polymerase subunit epsilon</fullName>
        <shortName evidence="5">RNAP epsilon subunit</shortName>
        <ecNumber evidence="5">2.7.7.6</ecNumber>
    </recommendedName>
    <alternativeName>
        <fullName evidence="5">RNA polymerase epsilon subunit</fullName>
    </alternativeName>
    <alternativeName>
        <fullName evidence="5">Transcriptase subunit epsilon</fullName>
    </alternativeName>
</protein>
<evidence type="ECO:0000313" key="6">
    <source>
        <dbReference type="EMBL" id="MDK7187891.1"/>
    </source>
</evidence>
<dbReference type="RefSeq" id="WP_006908982.1">
    <property type="nucleotide sequence ID" value="NZ_CAUPDI010000026.1"/>
</dbReference>
<dbReference type="InterPro" id="IPR009907">
    <property type="entry name" value="RpoY"/>
</dbReference>
<evidence type="ECO:0000256" key="1">
    <source>
        <dbReference type="ARBA" id="ARBA00022478"/>
    </source>
</evidence>
<sequence>MIFKVIYQETKDQVPQRELSKSLYIEGESRNEVIEKLTQKTPYNVEFIQELDGEHLAYEQEHNPDYQVVEL</sequence>
<evidence type="ECO:0000256" key="5">
    <source>
        <dbReference type="HAMAP-Rule" id="MF_01553"/>
    </source>
</evidence>
<proteinExistence type="inferred from homology"/>
<keyword evidence="2 5" id="KW-0808">Transferase</keyword>
<name>A0AAJ1V429_9LACT</name>
<keyword evidence="1 5" id="KW-0240">DNA-directed RNA polymerase</keyword>
<reference evidence="6" key="1">
    <citation type="submission" date="2023-05" db="EMBL/GenBank/DDBJ databases">
        <title>Cataloging the Phylogenetic Diversity of Human Bladder Bacteria.</title>
        <authorList>
            <person name="Du J."/>
        </authorList>
    </citation>
    <scope>NUCLEOTIDE SEQUENCE</scope>
    <source>
        <strain evidence="6">UMB1231</strain>
    </source>
</reference>
<comment type="caution">
    <text evidence="6">The sequence shown here is derived from an EMBL/GenBank/DDBJ whole genome shotgun (WGS) entry which is preliminary data.</text>
</comment>
<dbReference type="EMBL" id="JASOOE010000017">
    <property type="protein sequence ID" value="MDK7187891.1"/>
    <property type="molecule type" value="Genomic_DNA"/>
</dbReference>
<dbReference type="Gene3D" id="3.10.20.730">
    <property type="entry name" value="RNAP, epsilon subunit-like"/>
    <property type="match status" value="1"/>
</dbReference>
<dbReference type="EC" id="2.7.7.6" evidence="5"/>
<comment type="catalytic activity">
    <reaction evidence="5">
        <text>RNA(n) + a ribonucleoside 5'-triphosphate = RNA(n+1) + diphosphate</text>
        <dbReference type="Rhea" id="RHEA:21248"/>
        <dbReference type="Rhea" id="RHEA-COMP:14527"/>
        <dbReference type="Rhea" id="RHEA-COMP:17342"/>
        <dbReference type="ChEBI" id="CHEBI:33019"/>
        <dbReference type="ChEBI" id="CHEBI:61557"/>
        <dbReference type="ChEBI" id="CHEBI:140395"/>
        <dbReference type="EC" id="2.7.7.6"/>
    </reaction>
</comment>
<organism evidence="6 7">
    <name type="scientific">Facklamia hominis</name>
    <dbReference type="NCBI Taxonomy" id="178214"/>
    <lineage>
        <taxon>Bacteria</taxon>
        <taxon>Bacillati</taxon>
        <taxon>Bacillota</taxon>
        <taxon>Bacilli</taxon>
        <taxon>Lactobacillales</taxon>
        <taxon>Aerococcaceae</taxon>
        <taxon>Facklamia</taxon>
    </lineage>
</organism>
<dbReference type="Pfam" id="PF07288">
    <property type="entry name" value="RpoY"/>
    <property type="match status" value="1"/>
</dbReference>
<comment type="similarity">
    <text evidence="5">Belongs to the RNA polymerase subunit epsilon family.</text>
</comment>
<keyword evidence="3 5" id="KW-0548">Nucleotidyltransferase</keyword>
<dbReference type="NCBIfam" id="NF010188">
    <property type="entry name" value="PRK13667.1"/>
    <property type="match status" value="1"/>
</dbReference>
<evidence type="ECO:0000256" key="2">
    <source>
        <dbReference type="ARBA" id="ARBA00022679"/>
    </source>
</evidence>
<dbReference type="GO" id="GO:0006351">
    <property type="term" value="P:DNA-templated transcription"/>
    <property type="evidence" value="ECO:0007669"/>
    <property type="project" value="UniProtKB-UniRule"/>
</dbReference>
<gene>
    <name evidence="5" type="primary">rpoY</name>
    <name evidence="6" type="ORF">QP433_07845</name>
</gene>
<comment type="function">
    <text evidence="5">A non-essential component of RNA polymerase (RNAP).</text>
</comment>
<dbReference type="Proteomes" id="UP001229251">
    <property type="component" value="Unassembled WGS sequence"/>
</dbReference>
<keyword evidence="4 5" id="KW-0804">Transcription</keyword>
<evidence type="ECO:0000313" key="7">
    <source>
        <dbReference type="Proteomes" id="UP001229251"/>
    </source>
</evidence>
<dbReference type="GO" id="GO:0000428">
    <property type="term" value="C:DNA-directed RNA polymerase complex"/>
    <property type="evidence" value="ECO:0007669"/>
    <property type="project" value="UniProtKB-KW"/>
</dbReference>
<dbReference type="GO" id="GO:0003677">
    <property type="term" value="F:DNA binding"/>
    <property type="evidence" value="ECO:0007669"/>
    <property type="project" value="UniProtKB-UniRule"/>
</dbReference>
<dbReference type="GO" id="GO:0003899">
    <property type="term" value="F:DNA-directed RNA polymerase activity"/>
    <property type="evidence" value="ECO:0007669"/>
    <property type="project" value="UniProtKB-UniRule"/>
</dbReference>
<accession>A0AAJ1V429</accession>
<dbReference type="AlphaFoldDB" id="A0AAJ1V429"/>
<dbReference type="HAMAP" id="MF_01553">
    <property type="entry name" value="RNApol_bact_RpoY"/>
    <property type="match status" value="1"/>
</dbReference>
<evidence type="ECO:0000256" key="4">
    <source>
        <dbReference type="ARBA" id="ARBA00023163"/>
    </source>
</evidence>